<sequence length="963" mass="107759">LLNLHSCSNTVPNMSRRTGNDNQPDQVQYWRRSSSDDIIEEEYDFEEEDDEDVDDRTVEVDEDLRSSMTSSPSIPDSDIDFDLVYALHTFVATVEGQASVVKGDALTLLDDSNSYWWLVKVLKTGEIGYIPAENIETPFERLARLNKHRNVEVCVPSFLSVLVDSNVHIIEDLPPKNTRGKSVTMSTGIAYQSHVIFFGEDADEIDEEEFQVWVEEMHGHADSDSDDDDIELTETAEDDIMEVIHENIITPEDRAELRRHLINTSQVMQDMSNNSGISSASMEDKQDTPVQTSNERTLITPPLLNTKITPIKPTHIPINNGDVTRSAPIAPAPVKRNSLKRLFSLGKRNKNDSPLRRSVAMSIRDEDMDANWSTYATSSIDECSQPDEMSVSSSRQNSLVSENSTQVTVLRVFAGNVNLGTNYKTVVVDSNTNAEDLIKRAISKFNIQQIEGNHFDSPTSRIEYYMSVKTLDGDEITLTPQDKPLSIFQSLTAHLTTPLPSLTHVNQLREKSSTVEVTRLGVSRAQNKVKGNFGEDSVIRFYLHKRIKRIHEHDGQIYIKVSIYADEETWMTPNKKTYNRSSLIKSKKKGSDSTAGKYRERIDKLIAIRSNATVTEATIVALEKFHILNGVVDGVEDDENDRALITSLSEDLERYCMIVVRGDQETYLDPKDMLENVFESQSKHNQINGSSDTSDLRFVLKKTGKAMATSSRSSSRQTSRIAMAQSNTQNGARESMTHTALTSRRHSVSGEETSRLSRSQDSGSLSLNDHARNVMSKLDAALSNLERDRSDSKSKNTQLLRHPTFPLNQNQQRRPLSTASSDSKLLVDHTASYAKGNSQNIEQLFKKPQPIEKLCKISDSSPSLSFTSSPLSSSSSPASGSSLSDIFDLQEMMFLVNNGISYLESKENSQWDDSLPSLPSPATATEPNITQSNDNSPRHPMTETKPPTHNFSKLDELELVRSL</sequence>
<feature type="non-terminal residue" evidence="5">
    <location>
        <position position="1"/>
    </location>
</feature>
<dbReference type="Gene3D" id="2.30.30.40">
    <property type="entry name" value="SH3 Domains"/>
    <property type="match status" value="1"/>
</dbReference>
<feature type="region of interest" description="Disordered" evidence="3">
    <location>
        <begin position="266"/>
        <end position="294"/>
    </location>
</feature>
<feature type="compositionally biased region" description="Basic and acidic residues" evidence="3">
    <location>
        <begin position="785"/>
        <end position="794"/>
    </location>
</feature>
<accession>A0A8H7UB12</accession>
<evidence type="ECO:0000256" key="1">
    <source>
        <dbReference type="ARBA" id="ARBA00022443"/>
    </source>
</evidence>
<evidence type="ECO:0000256" key="2">
    <source>
        <dbReference type="PROSITE-ProRule" id="PRU00192"/>
    </source>
</evidence>
<dbReference type="FunFam" id="2.30.30.40:FF:000035">
    <property type="entry name" value="SH3 domain containing protein"/>
    <property type="match status" value="1"/>
</dbReference>
<dbReference type="PANTHER" id="PTHR47775:SF1">
    <property type="entry name" value="BUD SITE SELECTION PROTEIN 14"/>
    <property type="match status" value="1"/>
</dbReference>
<feature type="region of interest" description="Disordered" evidence="3">
    <location>
        <begin position="1"/>
        <end position="27"/>
    </location>
</feature>
<feature type="region of interest" description="Disordered" evidence="3">
    <location>
        <begin position="910"/>
        <end position="950"/>
    </location>
</feature>
<organism evidence="5 6">
    <name type="scientific">Mortierella isabellina</name>
    <name type="common">Filamentous fungus</name>
    <name type="synonym">Umbelopsis isabellina</name>
    <dbReference type="NCBI Taxonomy" id="91625"/>
    <lineage>
        <taxon>Eukaryota</taxon>
        <taxon>Fungi</taxon>
        <taxon>Fungi incertae sedis</taxon>
        <taxon>Mucoromycota</taxon>
        <taxon>Mucoromycotina</taxon>
        <taxon>Umbelopsidomycetes</taxon>
        <taxon>Umbelopsidales</taxon>
        <taxon>Umbelopsidaceae</taxon>
        <taxon>Umbelopsis</taxon>
    </lineage>
</organism>
<feature type="compositionally biased region" description="Polar residues" evidence="3">
    <location>
        <begin position="756"/>
        <end position="767"/>
    </location>
</feature>
<evidence type="ECO:0000313" key="6">
    <source>
        <dbReference type="Proteomes" id="UP000654370"/>
    </source>
</evidence>
<keyword evidence="1 2" id="KW-0728">SH3 domain</keyword>
<dbReference type="GO" id="GO:0051286">
    <property type="term" value="C:cell tip"/>
    <property type="evidence" value="ECO:0007669"/>
    <property type="project" value="TreeGrafter"/>
</dbReference>
<dbReference type="InterPro" id="IPR053039">
    <property type="entry name" value="Polarity_Bud-Selection_Reg"/>
</dbReference>
<dbReference type="SUPFAM" id="SSF50044">
    <property type="entry name" value="SH3-domain"/>
    <property type="match status" value="1"/>
</dbReference>
<feature type="compositionally biased region" description="Polar residues" evidence="3">
    <location>
        <begin position="1"/>
        <end position="26"/>
    </location>
</feature>
<evidence type="ECO:0000259" key="4">
    <source>
        <dbReference type="PROSITE" id="PS50002"/>
    </source>
</evidence>
<name>A0A8H7UB12_MORIS</name>
<feature type="compositionally biased region" description="Polar residues" evidence="3">
    <location>
        <begin position="724"/>
        <end position="742"/>
    </location>
</feature>
<dbReference type="GO" id="GO:0015630">
    <property type="term" value="C:microtubule cytoskeleton"/>
    <property type="evidence" value="ECO:0007669"/>
    <property type="project" value="TreeGrafter"/>
</dbReference>
<dbReference type="InterPro" id="IPR029071">
    <property type="entry name" value="Ubiquitin-like_domsf"/>
</dbReference>
<dbReference type="SUPFAM" id="SSF54236">
    <property type="entry name" value="Ubiquitin-like"/>
    <property type="match status" value="1"/>
</dbReference>
<evidence type="ECO:0000256" key="3">
    <source>
        <dbReference type="SAM" id="MobiDB-lite"/>
    </source>
</evidence>
<dbReference type="GO" id="GO:0008104">
    <property type="term" value="P:intracellular protein localization"/>
    <property type="evidence" value="ECO:0007669"/>
    <property type="project" value="TreeGrafter"/>
</dbReference>
<dbReference type="CDD" id="cd17043">
    <property type="entry name" value="RA"/>
    <property type="match status" value="1"/>
</dbReference>
<dbReference type="InterPro" id="IPR036028">
    <property type="entry name" value="SH3-like_dom_sf"/>
</dbReference>
<dbReference type="OrthoDB" id="196165at2759"/>
<feature type="compositionally biased region" description="Polar residues" evidence="3">
    <location>
        <begin position="920"/>
        <end position="935"/>
    </location>
</feature>
<gene>
    <name evidence="5" type="ORF">INT43_005504</name>
</gene>
<dbReference type="AlphaFoldDB" id="A0A8H7UB12"/>
<reference evidence="5" key="1">
    <citation type="submission" date="2020-12" db="EMBL/GenBank/DDBJ databases">
        <title>Metabolic potential, ecology and presence of endohyphal bacteria is reflected in genomic diversity of Mucoromycotina.</title>
        <authorList>
            <person name="Muszewska A."/>
            <person name="Okrasinska A."/>
            <person name="Steczkiewicz K."/>
            <person name="Drgas O."/>
            <person name="Orlowska M."/>
            <person name="Perlinska-Lenart U."/>
            <person name="Aleksandrzak-Piekarczyk T."/>
            <person name="Szatraj K."/>
            <person name="Zielenkiewicz U."/>
            <person name="Pilsyk S."/>
            <person name="Malc E."/>
            <person name="Mieczkowski P."/>
            <person name="Kruszewska J.S."/>
            <person name="Biernat P."/>
            <person name="Pawlowska J."/>
        </authorList>
    </citation>
    <scope>NUCLEOTIDE SEQUENCE</scope>
    <source>
        <strain evidence="5">WA0000067209</strain>
    </source>
</reference>
<dbReference type="Pfam" id="PF00018">
    <property type="entry name" value="SH3_1"/>
    <property type="match status" value="1"/>
</dbReference>
<dbReference type="GO" id="GO:0007165">
    <property type="term" value="P:signal transduction"/>
    <property type="evidence" value="ECO:0007669"/>
    <property type="project" value="InterPro"/>
</dbReference>
<dbReference type="Proteomes" id="UP000654370">
    <property type="component" value="Unassembled WGS sequence"/>
</dbReference>
<dbReference type="PANTHER" id="PTHR47775">
    <property type="entry name" value="BUD SITE SELECTION PROTEIN 14"/>
    <property type="match status" value="1"/>
</dbReference>
<comment type="caution">
    <text evidence="5">The sequence shown here is derived from an EMBL/GenBank/DDBJ whole genome shotgun (WGS) entry which is preliminary data.</text>
</comment>
<dbReference type="EMBL" id="JAEPQZ010000010">
    <property type="protein sequence ID" value="KAG2176270.1"/>
    <property type="molecule type" value="Genomic_DNA"/>
</dbReference>
<dbReference type="InterPro" id="IPR000159">
    <property type="entry name" value="RA_dom"/>
</dbReference>
<protein>
    <recommendedName>
        <fullName evidence="4">SH3 domain-containing protein</fullName>
    </recommendedName>
</protein>
<dbReference type="GO" id="GO:0030950">
    <property type="term" value="P:establishment or maintenance of actin cytoskeleton polarity"/>
    <property type="evidence" value="ECO:0007669"/>
    <property type="project" value="TreeGrafter"/>
</dbReference>
<feature type="compositionally biased region" description="Polar residues" evidence="3">
    <location>
        <begin position="266"/>
        <end position="281"/>
    </location>
</feature>
<dbReference type="InterPro" id="IPR001452">
    <property type="entry name" value="SH3_domain"/>
</dbReference>
<feature type="region of interest" description="Disordered" evidence="3">
    <location>
        <begin position="785"/>
        <end position="823"/>
    </location>
</feature>
<feature type="compositionally biased region" description="Low complexity" evidence="3">
    <location>
        <begin position="709"/>
        <end position="720"/>
    </location>
</feature>
<feature type="region of interest" description="Disordered" evidence="3">
    <location>
        <begin position="704"/>
        <end position="768"/>
    </location>
</feature>
<evidence type="ECO:0000313" key="5">
    <source>
        <dbReference type="EMBL" id="KAG2176270.1"/>
    </source>
</evidence>
<feature type="domain" description="SH3" evidence="4">
    <location>
        <begin position="79"/>
        <end position="140"/>
    </location>
</feature>
<feature type="compositionally biased region" description="Polar residues" evidence="3">
    <location>
        <begin position="806"/>
        <end position="823"/>
    </location>
</feature>
<dbReference type="Pfam" id="PF00788">
    <property type="entry name" value="RA"/>
    <property type="match status" value="1"/>
</dbReference>
<proteinExistence type="predicted"/>
<dbReference type="Gene3D" id="3.10.20.90">
    <property type="entry name" value="Phosphatidylinositol 3-kinase Catalytic Subunit, Chain A, domain 1"/>
    <property type="match status" value="1"/>
</dbReference>
<dbReference type="SMART" id="SM00326">
    <property type="entry name" value="SH3"/>
    <property type="match status" value="1"/>
</dbReference>
<keyword evidence="6" id="KW-1185">Reference proteome</keyword>
<dbReference type="PROSITE" id="PS50002">
    <property type="entry name" value="SH3"/>
    <property type="match status" value="1"/>
</dbReference>